<dbReference type="SUPFAM" id="SSF51735">
    <property type="entry name" value="NAD(P)-binding Rossmann-fold domains"/>
    <property type="match status" value="1"/>
</dbReference>
<feature type="domain" description="Pyrroline-5-carboxylate reductase catalytic N-terminal" evidence="2">
    <location>
        <begin position="3"/>
        <end position="93"/>
    </location>
</feature>
<dbReference type="InterPro" id="IPR051267">
    <property type="entry name" value="STEAP_metalloreductase"/>
</dbReference>
<organism evidence="3 4">
    <name type="scientific">Homoserinibacter gongjuensis</name>
    <dbReference type="NCBI Taxonomy" id="1162968"/>
    <lineage>
        <taxon>Bacteria</taxon>
        <taxon>Bacillati</taxon>
        <taxon>Actinomycetota</taxon>
        <taxon>Actinomycetes</taxon>
        <taxon>Micrococcales</taxon>
        <taxon>Microbacteriaceae</taxon>
        <taxon>Homoserinibacter</taxon>
    </lineage>
</organism>
<evidence type="ECO:0000313" key="4">
    <source>
        <dbReference type="Proteomes" id="UP001157069"/>
    </source>
</evidence>
<protein>
    <submittedName>
        <fullName evidence="3">NADP oxidoreductase</fullName>
    </submittedName>
</protein>
<dbReference type="PANTHER" id="PTHR14239:SF10">
    <property type="entry name" value="REDUCTASE"/>
    <property type="match status" value="1"/>
</dbReference>
<comment type="caution">
    <text evidence="3">The sequence shown here is derived from an EMBL/GenBank/DDBJ whole genome shotgun (WGS) entry which is preliminary data.</text>
</comment>
<evidence type="ECO:0000256" key="1">
    <source>
        <dbReference type="ARBA" id="ARBA00023002"/>
    </source>
</evidence>
<dbReference type="InterPro" id="IPR028939">
    <property type="entry name" value="P5C_Rdtase_cat_N"/>
</dbReference>
<name>A0ABQ6JXR8_9MICO</name>
<gene>
    <name evidence="3" type="ORF">GCM10025869_33480</name>
</gene>
<keyword evidence="4" id="KW-1185">Reference proteome</keyword>
<evidence type="ECO:0000313" key="3">
    <source>
        <dbReference type="EMBL" id="GMA92819.1"/>
    </source>
</evidence>
<dbReference type="Proteomes" id="UP001157069">
    <property type="component" value="Unassembled WGS sequence"/>
</dbReference>
<evidence type="ECO:0000259" key="2">
    <source>
        <dbReference type="Pfam" id="PF03807"/>
    </source>
</evidence>
<reference evidence="4" key="1">
    <citation type="journal article" date="2019" name="Int. J. Syst. Evol. Microbiol.">
        <title>The Global Catalogue of Microorganisms (GCM) 10K type strain sequencing project: providing services to taxonomists for standard genome sequencing and annotation.</title>
        <authorList>
            <consortium name="The Broad Institute Genomics Platform"/>
            <consortium name="The Broad Institute Genome Sequencing Center for Infectious Disease"/>
            <person name="Wu L."/>
            <person name="Ma J."/>
        </authorList>
    </citation>
    <scope>NUCLEOTIDE SEQUENCE [LARGE SCALE GENOMIC DNA]</scope>
    <source>
        <strain evidence="4">NBRC 108755</strain>
    </source>
</reference>
<dbReference type="InterPro" id="IPR036291">
    <property type="entry name" value="NAD(P)-bd_dom_sf"/>
</dbReference>
<dbReference type="Pfam" id="PF03807">
    <property type="entry name" value="F420_oxidored"/>
    <property type="match status" value="1"/>
</dbReference>
<dbReference type="PANTHER" id="PTHR14239">
    <property type="entry name" value="DUDULIN-RELATED"/>
    <property type="match status" value="1"/>
</dbReference>
<keyword evidence="1" id="KW-0560">Oxidoreductase</keyword>
<dbReference type="EMBL" id="BSVA01000001">
    <property type="protein sequence ID" value="GMA92819.1"/>
    <property type="molecule type" value="Genomic_DNA"/>
</dbReference>
<proteinExistence type="predicted"/>
<dbReference type="RefSeq" id="WP_284301590.1">
    <property type="nucleotide sequence ID" value="NZ_BSVA01000001.1"/>
</dbReference>
<sequence>MARISIIGSGNMARAIGSRAVAGGNTVEIIGRNPDKSAALARVLGGDTTTGTWGTRPTGDIVILAVLFAGAVPVVRDFGEALAGKIVVDITNPFTPDATGLAVPAGTSVATQIAEAAPESTHVIKAFNTLFSHVLASGNPVDVFLAGDDPKAKQSLATFITSLGLRPRDAGI</sequence>
<accession>A0ABQ6JXR8</accession>
<dbReference type="Gene3D" id="3.40.50.720">
    <property type="entry name" value="NAD(P)-binding Rossmann-like Domain"/>
    <property type="match status" value="1"/>
</dbReference>